<keyword evidence="13 16" id="KW-0464">Manganese</keyword>
<dbReference type="GO" id="GO:0006303">
    <property type="term" value="P:double-strand break repair via nonhomologous end joining"/>
    <property type="evidence" value="ECO:0007669"/>
    <property type="project" value="TreeGrafter"/>
</dbReference>
<evidence type="ECO:0000256" key="12">
    <source>
        <dbReference type="ARBA" id="ARBA00023204"/>
    </source>
</evidence>
<name>A0A2U1IY68_SMIAN</name>
<dbReference type="GO" id="GO:0000724">
    <property type="term" value="P:double-strand break repair via homologous recombination"/>
    <property type="evidence" value="ECO:0007669"/>
    <property type="project" value="TreeGrafter"/>
</dbReference>
<dbReference type="Gene3D" id="3.30.110.110">
    <property type="entry name" value="Mre11, capping domain"/>
    <property type="match status" value="1"/>
</dbReference>
<dbReference type="GO" id="GO:0031573">
    <property type="term" value="P:mitotic intra-S DNA damage checkpoint signaling"/>
    <property type="evidence" value="ECO:0007669"/>
    <property type="project" value="TreeGrafter"/>
</dbReference>
<evidence type="ECO:0000256" key="8">
    <source>
        <dbReference type="ARBA" id="ARBA00022759"/>
    </source>
</evidence>
<protein>
    <recommendedName>
        <fullName evidence="18">Mre11 DNA-binding domain-containing protein</fullName>
    </recommendedName>
</protein>
<dbReference type="InterPro" id="IPR029052">
    <property type="entry name" value="Metallo-depent_PP-like"/>
</dbReference>
<dbReference type="NCBIfam" id="TIGR00583">
    <property type="entry name" value="mre11"/>
    <property type="match status" value="1"/>
</dbReference>
<comment type="subcellular location">
    <subcellularLocation>
        <location evidence="3">Chromosome</location>
    </subcellularLocation>
    <subcellularLocation>
        <location evidence="2">Nucleus</location>
    </subcellularLocation>
</comment>
<keyword evidence="12 16" id="KW-0234">DNA repair</keyword>
<dbReference type="InterPro" id="IPR007281">
    <property type="entry name" value="Mre11_DNA-bd"/>
</dbReference>
<evidence type="ECO:0000256" key="13">
    <source>
        <dbReference type="ARBA" id="ARBA00023211"/>
    </source>
</evidence>
<accession>A0A2U1IY68</accession>
<evidence type="ECO:0000256" key="10">
    <source>
        <dbReference type="ARBA" id="ARBA00022801"/>
    </source>
</evidence>
<feature type="compositionally biased region" description="Low complexity" evidence="17">
    <location>
        <begin position="610"/>
        <end position="631"/>
    </location>
</feature>
<keyword evidence="7" id="KW-0479">Metal-binding</keyword>
<evidence type="ECO:0000256" key="2">
    <source>
        <dbReference type="ARBA" id="ARBA00004123"/>
    </source>
</evidence>
<dbReference type="GO" id="GO:0007095">
    <property type="term" value="P:mitotic G2 DNA damage checkpoint signaling"/>
    <property type="evidence" value="ECO:0007669"/>
    <property type="project" value="TreeGrafter"/>
</dbReference>
<evidence type="ECO:0000259" key="18">
    <source>
        <dbReference type="SMART" id="SM01347"/>
    </source>
</evidence>
<dbReference type="GO" id="GO:0008296">
    <property type="term" value="F:3'-5'-DNA exonuclease activity"/>
    <property type="evidence" value="ECO:0007669"/>
    <property type="project" value="InterPro"/>
</dbReference>
<dbReference type="PANTHER" id="PTHR10139:SF1">
    <property type="entry name" value="DOUBLE-STRAND BREAK REPAIR PROTEIN MRE11"/>
    <property type="match status" value="1"/>
</dbReference>
<dbReference type="EMBL" id="MBFU01000764">
    <property type="protein sequence ID" value="PVZ97672.1"/>
    <property type="molecule type" value="Genomic_DNA"/>
</dbReference>
<dbReference type="SMART" id="SM01347">
    <property type="entry name" value="Mre11_DNA_bind"/>
    <property type="match status" value="1"/>
</dbReference>
<evidence type="ECO:0000256" key="15">
    <source>
        <dbReference type="ARBA" id="ARBA00023254"/>
    </source>
</evidence>
<evidence type="ECO:0000256" key="17">
    <source>
        <dbReference type="SAM" id="MobiDB-lite"/>
    </source>
</evidence>
<comment type="cofactor">
    <cofactor evidence="1">
        <name>Mn(2+)</name>
        <dbReference type="ChEBI" id="CHEBI:29035"/>
    </cofactor>
</comment>
<dbReference type="InterPro" id="IPR003701">
    <property type="entry name" value="Mre11"/>
</dbReference>
<comment type="caution">
    <text evidence="19">The sequence shown here is derived from an EMBL/GenBank/DDBJ whole genome shotgun (WGS) entry which is preliminary data.</text>
</comment>
<dbReference type="GO" id="GO:0030145">
    <property type="term" value="F:manganese ion binding"/>
    <property type="evidence" value="ECO:0007669"/>
    <property type="project" value="InterPro"/>
</dbReference>
<evidence type="ECO:0000256" key="14">
    <source>
        <dbReference type="ARBA" id="ARBA00023242"/>
    </source>
</evidence>
<evidence type="ECO:0000256" key="4">
    <source>
        <dbReference type="ARBA" id="ARBA00009028"/>
    </source>
</evidence>
<dbReference type="GO" id="GO:0042138">
    <property type="term" value="P:meiotic DNA double-strand break formation"/>
    <property type="evidence" value="ECO:0007669"/>
    <property type="project" value="TreeGrafter"/>
</dbReference>
<feature type="compositionally biased region" description="Basic and acidic residues" evidence="17">
    <location>
        <begin position="741"/>
        <end position="754"/>
    </location>
</feature>
<dbReference type="Pfam" id="PF04152">
    <property type="entry name" value="Mre11_DNA_bind"/>
    <property type="match status" value="1"/>
</dbReference>
<gene>
    <name evidence="19" type="ORF">BB558_006365</name>
</gene>
<dbReference type="Gene3D" id="3.60.21.10">
    <property type="match status" value="1"/>
</dbReference>
<keyword evidence="15 16" id="KW-0469">Meiosis</keyword>
<feature type="compositionally biased region" description="Low complexity" evidence="17">
    <location>
        <begin position="532"/>
        <end position="543"/>
    </location>
</feature>
<keyword evidence="14 16" id="KW-0539">Nucleus</keyword>
<evidence type="ECO:0000256" key="5">
    <source>
        <dbReference type="ARBA" id="ARBA00022454"/>
    </source>
</evidence>
<keyword evidence="20" id="KW-1185">Reference proteome</keyword>
<dbReference type="InterPro" id="IPR041796">
    <property type="entry name" value="Mre11_N"/>
</dbReference>
<evidence type="ECO:0000256" key="3">
    <source>
        <dbReference type="ARBA" id="ARBA00004286"/>
    </source>
</evidence>
<keyword evidence="10 16" id="KW-0378">Hydrolase</keyword>
<organism evidence="19 20">
    <name type="scientific">Smittium angustum</name>
    <dbReference type="NCBI Taxonomy" id="133377"/>
    <lineage>
        <taxon>Eukaryota</taxon>
        <taxon>Fungi</taxon>
        <taxon>Fungi incertae sedis</taxon>
        <taxon>Zoopagomycota</taxon>
        <taxon>Kickxellomycotina</taxon>
        <taxon>Harpellomycetes</taxon>
        <taxon>Harpellales</taxon>
        <taxon>Legeriomycetaceae</taxon>
        <taxon>Smittium</taxon>
    </lineage>
</organism>
<dbReference type="Proteomes" id="UP000245591">
    <property type="component" value="Unassembled WGS sequence"/>
</dbReference>
<proteinExistence type="inferred from homology"/>
<feature type="compositionally biased region" description="Basic residues" evidence="17">
    <location>
        <begin position="856"/>
        <end position="868"/>
    </location>
</feature>
<feature type="compositionally biased region" description="Basic and acidic residues" evidence="17">
    <location>
        <begin position="686"/>
        <end position="715"/>
    </location>
</feature>
<dbReference type="AlphaFoldDB" id="A0A2U1IY68"/>
<comment type="similarity">
    <text evidence="4 16">Belongs to the MRE11/RAD32 family.</text>
</comment>
<feature type="compositionally biased region" description="Basic and acidic residues" evidence="17">
    <location>
        <begin position="723"/>
        <end position="732"/>
    </location>
</feature>
<evidence type="ECO:0000256" key="11">
    <source>
        <dbReference type="ARBA" id="ARBA00022839"/>
    </source>
</evidence>
<dbReference type="CDD" id="cd00840">
    <property type="entry name" value="MPP_Mre11_N"/>
    <property type="match status" value="1"/>
</dbReference>
<feature type="region of interest" description="Disordered" evidence="17">
    <location>
        <begin position="769"/>
        <end position="897"/>
    </location>
</feature>
<feature type="compositionally biased region" description="Basic and acidic residues" evidence="17">
    <location>
        <begin position="644"/>
        <end position="673"/>
    </location>
</feature>
<evidence type="ECO:0000313" key="20">
    <source>
        <dbReference type="Proteomes" id="UP000245591"/>
    </source>
</evidence>
<dbReference type="GO" id="GO:0030870">
    <property type="term" value="C:Mre11 complex"/>
    <property type="evidence" value="ECO:0007669"/>
    <property type="project" value="InterPro"/>
</dbReference>
<evidence type="ECO:0000256" key="7">
    <source>
        <dbReference type="ARBA" id="ARBA00022723"/>
    </source>
</evidence>
<feature type="compositionally biased region" description="Basic residues" evidence="17">
    <location>
        <begin position="780"/>
        <end position="796"/>
    </location>
</feature>
<dbReference type="PANTHER" id="PTHR10139">
    <property type="entry name" value="DOUBLE-STRAND BREAK REPAIR PROTEIN MRE11"/>
    <property type="match status" value="1"/>
</dbReference>
<dbReference type="SUPFAM" id="SSF56300">
    <property type="entry name" value="Metallo-dependent phosphatases"/>
    <property type="match status" value="1"/>
</dbReference>
<evidence type="ECO:0000256" key="1">
    <source>
        <dbReference type="ARBA" id="ARBA00001936"/>
    </source>
</evidence>
<dbReference type="GO" id="GO:0097552">
    <property type="term" value="P:mitochondrial double-strand break repair via homologous recombination"/>
    <property type="evidence" value="ECO:0007669"/>
    <property type="project" value="TreeGrafter"/>
</dbReference>
<keyword evidence="6 16" id="KW-0540">Nuclease</keyword>
<feature type="region of interest" description="Disordered" evidence="17">
    <location>
        <begin position="583"/>
        <end position="755"/>
    </location>
</feature>
<keyword evidence="11 16" id="KW-0269">Exonuclease</keyword>
<keyword evidence="9 16" id="KW-0227">DNA damage</keyword>
<dbReference type="InterPro" id="IPR038487">
    <property type="entry name" value="Mre11_capping_dom"/>
</dbReference>
<dbReference type="GO" id="GO:0000723">
    <property type="term" value="P:telomere maintenance"/>
    <property type="evidence" value="ECO:0007669"/>
    <property type="project" value="TreeGrafter"/>
</dbReference>
<feature type="domain" description="Mre11 DNA-binding" evidence="18">
    <location>
        <begin position="270"/>
        <end position="444"/>
    </location>
</feature>
<evidence type="ECO:0000256" key="9">
    <source>
        <dbReference type="ARBA" id="ARBA00022763"/>
    </source>
</evidence>
<sequence length="897" mass="101908">MNDSEEEIRVFIATDNHIGYLEKDPIRGEDSFYVFEEILLLAKSKNADFLLLGGDLFHVNQPSRSCMSKTINMFRKHCFSNKPTKLEYLSDPKVNFSTSFNVVNYKDPSIRVSLPVFTIHGNHDDPSGEGGLSAVDILSDSGLVNYFGKTASVDEIVIEPVLLKKNDNRVAIYGLGSIRDERLFRTMANKRVTMKRPKEFRDEWFNIMFLDSFFDVVLWGHEHECLITPEPNQIKKFYVIQPGSSVATSLSEGETVEKYVGLMRIKGKQFKLEKIRLQNVRPFVMSTVFLNQVPELKRFSTEEKITEYLSKLVNQLVKEAKTKYAEQLEESNDSNIENKLGEDPKPLIRVRVDYAGGFEPFFPHRFGLNFVDVVANPREIIHFYKRQTKNLVDIETINEKTENHQRSGNISGGNKVGQMVGSFIQTQGLGILTDIELNEAVRQFISAALLESQKKVQKMKGISSLDEIKEKLNSVQKIRKEKMIELYGDTSKGSNENDKSKNDGDRESNSEEEQSKMAKNDSEESEVDSKPTKVTKSSTKKVSGWITSINKQGTDSEEDYEFDAKTNNLKNEYMNNSSIDYVKMEEPDSDDGDFDKVIFPGDEKAKKTTRGSGTTRGRKAATATKKPTSTRTIKRLLSQELSEPEEKKSSDEEQDIKPQKENKKVKSTVETKGKQGTLGSYFSRTKNNDSVEVKVEKPKMKADQHESSSEDENLKKLGQNITKTKEPVEKNKKGQTNKRVLSTDRSRNSVETRKTKVNYEQTIVIGESSSESEMVEKTKNTRGKQQRITTNKKPKGKTSVAINGGTSDPEAYTSEEEKSGYWNLPKGPHVELNPQSEEESEYEVEISQYTQDKTKPRGGNKRARTKKTKVIDINSETNYEDEEVSSFAKFSKSKFTR</sequence>
<evidence type="ECO:0000256" key="16">
    <source>
        <dbReference type="RuleBase" id="RU003447"/>
    </source>
</evidence>
<feature type="compositionally biased region" description="Basic and acidic residues" evidence="17">
    <location>
        <begin position="495"/>
        <end position="531"/>
    </location>
</feature>
<keyword evidence="5" id="KW-0158">Chromosome</keyword>
<dbReference type="GO" id="GO:0035861">
    <property type="term" value="C:site of double-strand break"/>
    <property type="evidence" value="ECO:0007669"/>
    <property type="project" value="TreeGrafter"/>
</dbReference>
<dbReference type="GO" id="GO:0000014">
    <property type="term" value="F:single-stranded DNA endodeoxyribonuclease activity"/>
    <property type="evidence" value="ECO:0007669"/>
    <property type="project" value="TreeGrafter"/>
</dbReference>
<feature type="region of interest" description="Disordered" evidence="17">
    <location>
        <begin position="486"/>
        <end position="560"/>
    </location>
</feature>
<reference evidence="19 20" key="1">
    <citation type="journal article" date="2018" name="MBio">
        <title>Comparative Genomics Reveals the Core Gene Toolbox for the Fungus-Insect Symbiosis.</title>
        <authorList>
            <person name="Wang Y."/>
            <person name="Stata M."/>
            <person name="Wang W."/>
            <person name="Stajich J.E."/>
            <person name="White M.M."/>
            <person name="Moncalvo J.M."/>
        </authorList>
    </citation>
    <scope>NUCLEOTIDE SEQUENCE [LARGE SCALE GENOMIC DNA]</scope>
    <source>
        <strain evidence="19 20">AUS-126-30</strain>
    </source>
</reference>
<evidence type="ECO:0000313" key="19">
    <source>
        <dbReference type="EMBL" id="PVZ97672.1"/>
    </source>
</evidence>
<evidence type="ECO:0000256" key="6">
    <source>
        <dbReference type="ARBA" id="ARBA00022722"/>
    </source>
</evidence>
<dbReference type="InterPro" id="IPR004843">
    <property type="entry name" value="Calcineurin-like_PHP"/>
</dbReference>
<dbReference type="Pfam" id="PF00149">
    <property type="entry name" value="Metallophos"/>
    <property type="match status" value="1"/>
</dbReference>
<keyword evidence="8 16" id="KW-0255">Endonuclease</keyword>